<evidence type="ECO:0000313" key="1">
    <source>
        <dbReference type="EMBL" id="MBW63176.1"/>
    </source>
</evidence>
<name>A0A2M4CCV7_9DIPT</name>
<reference evidence="1" key="1">
    <citation type="submission" date="2018-01" db="EMBL/GenBank/DDBJ databases">
        <title>An insight into the sialome of Amazonian anophelines.</title>
        <authorList>
            <person name="Ribeiro J.M."/>
            <person name="Scarpassa V."/>
            <person name="Calvo E."/>
        </authorList>
    </citation>
    <scope>NUCLEOTIDE SEQUENCE</scope>
    <source>
        <tissue evidence="1">Salivary glands</tissue>
    </source>
</reference>
<proteinExistence type="predicted"/>
<accession>A0A2M4CCV7</accession>
<dbReference type="AlphaFoldDB" id="A0A2M4CCV7"/>
<sequence>MRLIFYRVSFLCSIQLDRTHVFFLFVGWFDLAETLSHCFVEPAPLKTSIFLALSLMAFFRTDMACHPDGTTHIFS</sequence>
<dbReference type="EMBL" id="GGFJ01014035">
    <property type="protein sequence ID" value="MBW63176.1"/>
    <property type="molecule type" value="Transcribed_RNA"/>
</dbReference>
<organism evidence="1">
    <name type="scientific">Anopheles marajoara</name>
    <dbReference type="NCBI Taxonomy" id="58244"/>
    <lineage>
        <taxon>Eukaryota</taxon>
        <taxon>Metazoa</taxon>
        <taxon>Ecdysozoa</taxon>
        <taxon>Arthropoda</taxon>
        <taxon>Hexapoda</taxon>
        <taxon>Insecta</taxon>
        <taxon>Pterygota</taxon>
        <taxon>Neoptera</taxon>
        <taxon>Endopterygota</taxon>
        <taxon>Diptera</taxon>
        <taxon>Nematocera</taxon>
        <taxon>Culicoidea</taxon>
        <taxon>Culicidae</taxon>
        <taxon>Anophelinae</taxon>
        <taxon>Anopheles</taxon>
    </lineage>
</organism>
<protein>
    <submittedName>
        <fullName evidence="1">Putative secreted protein</fullName>
    </submittedName>
</protein>